<gene>
    <name evidence="15" type="ORF">KTH89_10230</name>
</gene>
<keyword evidence="8" id="KW-0067">ATP-binding</keyword>
<keyword evidence="9 12" id="KW-1133">Transmembrane helix</keyword>
<dbReference type="InterPro" id="IPR010559">
    <property type="entry name" value="Sig_transdc_His_kin_internal"/>
</dbReference>
<comment type="subcellular location">
    <subcellularLocation>
        <location evidence="1">Cell membrane</location>
        <topology evidence="1">Multi-pass membrane protein</topology>
    </subcellularLocation>
</comment>
<dbReference type="Proteomes" id="UP000712157">
    <property type="component" value="Unassembled WGS sequence"/>
</dbReference>
<accession>A0A949JZ93</accession>
<dbReference type="GO" id="GO:0000155">
    <property type="term" value="F:phosphorelay sensor kinase activity"/>
    <property type="evidence" value="ECO:0007669"/>
    <property type="project" value="InterPro"/>
</dbReference>
<dbReference type="PANTHER" id="PTHR34220:SF11">
    <property type="entry name" value="SENSOR PROTEIN KINASE HPTS"/>
    <property type="match status" value="1"/>
</dbReference>
<keyword evidence="6" id="KW-0547">Nucleotide-binding</keyword>
<evidence type="ECO:0000313" key="15">
    <source>
        <dbReference type="EMBL" id="MBU9736916.1"/>
    </source>
</evidence>
<evidence type="ECO:0000256" key="8">
    <source>
        <dbReference type="ARBA" id="ARBA00022840"/>
    </source>
</evidence>
<feature type="transmembrane region" description="Helical" evidence="12">
    <location>
        <begin position="292"/>
        <end position="315"/>
    </location>
</feature>
<reference evidence="15" key="1">
    <citation type="submission" date="2021-06" db="EMBL/GenBank/DDBJ databases">
        <title>Description of novel taxa of the family Lachnospiraceae.</title>
        <authorList>
            <person name="Chaplin A.V."/>
            <person name="Sokolova S.R."/>
            <person name="Pikina A.P."/>
            <person name="Korzhanova M."/>
            <person name="Belova V."/>
            <person name="Korostin D."/>
            <person name="Efimov B.A."/>
        </authorList>
    </citation>
    <scope>NUCLEOTIDE SEQUENCE</scope>
    <source>
        <strain evidence="15">ASD5720</strain>
    </source>
</reference>
<dbReference type="EMBL" id="JAHQCW010000014">
    <property type="protein sequence ID" value="MBU9736916.1"/>
    <property type="molecule type" value="Genomic_DNA"/>
</dbReference>
<evidence type="ECO:0000256" key="2">
    <source>
        <dbReference type="ARBA" id="ARBA00022475"/>
    </source>
</evidence>
<feature type="domain" description="Signal transduction histidine kinase internal region" evidence="14">
    <location>
        <begin position="384"/>
        <end position="460"/>
    </location>
</feature>
<evidence type="ECO:0000259" key="13">
    <source>
        <dbReference type="Pfam" id="PF02518"/>
    </source>
</evidence>
<evidence type="ECO:0000256" key="6">
    <source>
        <dbReference type="ARBA" id="ARBA00022741"/>
    </source>
</evidence>
<sequence>MDRKTCSLSQKLFRTYAGWFLLCLFIILCLAIWYVATVISQNIADTREQLSQNIDENIENYFKNMNSFSIELLNSGEFKKAAVSRLPKLCDTGMQGASEAFSTMYLESYKMIQEKYRIGILVDNQYYIWMGHSYYISPVDTAQIHTYDDLVRDETPVIQYLSKNEYLEQTGGERFAKEKEQSYITLSRSMDPGNRYLNGRAVLEIMTDVDEFQNMISGLSGNTDGQGLQVNIYDTYGQPIYIESDLNLTSYVEKGVTGVSRQKGNMIDVHKIFNGRLTVIYTIDSATYYNKLFSFLIMTLFLSILIFGAITVITYKISEQISKPIHNMCGRVRGMDLKRGIHFEKVETHIDELEFLSDSLREMSVDLGESLQNIITLKDYETQARMLALQAQMQPHFLFNTLTMIGTLAEETGNDKITRICLNLTKMFRYIADSGQDGVRMFEEIRHVEQYVEIMKERFPTSKVQIDIPLELMNCRIPKLIVQPLVENAFKYCKRQKPEITVRGYLLEDGRWTVEVKDNGDGFPIEKKEEIMEKCREGMKDEKALSSQIDGMGLVNVFVRLKLFFGENMTYHIEALEGKIVIGGCINGDAGTV</sequence>
<keyword evidence="11 12" id="KW-0472">Membrane</keyword>
<keyword evidence="3" id="KW-0597">Phosphoprotein</keyword>
<evidence type="ECO:0000256" key="4">
    <source>
        <dbReference type="ARBA" id="ARBA00022679"/>
    </source>
</evidence>
<evidence type="ECO:0000259" key="14">
    <source>
        <dbReference type="Pfam" id="PF06580"/>
    </source>
</evidence>
<evidence type="ECO:0000256" key="1">
    <source>
        <dbReference type="ARBA" id="ARBA00004651"/>
    </source>
</evidence>
<evidence type="ECO:0000256" key="11">
    <source>
        <dbReference type="ARBA" id="ARBA00023136"/>
    </source>
</evidence>
<dbReference type="GO" id="GO:0005886">
    <property type="term" value="C:plasma membrane"/>
    <property type="evidence" value="ECO:0007669"/>
    <property type="project" value="UniProtKB-SubCell"/>
</dbReference>
<dbReference type="Gene3D" id="3.30.565.10">
    <property type="entry name" value="Histidine kinase-like ATPase, C-terminal domain"/>
    <property type="match status" value="1"/>
</dbReference>
<feature type="transmembrane region" description="Helical" evidence="12">
    <location>
        <begin position="12"/>
        <end position="36"/>
    </location>
</feature>
<keyword evidence="4" id="KW-0808">Transferase</keyword>
<keyword evidence="2" id="KW-1003">Cell membrane</keyword>
<dbReference type="Pfam" id="PF06580">
    <property type="entry name" value="His_kinase"/>
    <property type="match status" value="1"/>
</dbReference>
<dbReference type="InterPro" id="IPR050640">
    <property type="entry name" value="Bact_2-comp_sensor_kinase"/>
</dbReference>
<organism evidence="15 16">
    <name type="scientific">Diplocloster agilis</name>
    <dbReference type="NCBI Taxonomy" id="2850323"/>
    <lineage>
        <taxon>Bacteria</taxon>
        <taxon>Bacillati</taxon>
        <taxon>Bacillota</taxon>
        <taxon>Clostridia</taxon>
        <taxon>Lachnospirales</taxon>
        <taxon>Lachnospiraceae</taxon>
        <taxon>Diplocloster</taxon>
    </lineage>
</organism>
<evidence type="ECO:0000256" key="3">
    <source>
        <dbReference type="ARBA" id="ARBA00022553"/>
    </source>
</evidence>
<dbReference type="InterPro" id="IPR003594">
    <property type="entry name" value="HATPase_dom"/>
</dbReference>
<proteinExistence type="predicted"/>
<evidence type="ECO:0000256" key="7">
    <source>
        <dbReference type="ARBA" id="ARBA00022777"/>
    </source>
</evidence>
<evidence type="ECO:0000256" key="5">
    <source>
        <dbReference type="ARBA" id="ARBA00022692"/>
    </source>
</evidence>
<keyword evidence="7 15" id="KW-0418">Kinase</keyword>
<dbReference type="RefSeq" id="WP_238721527.1">
    <property type="nucleotide sequence ID" value="NZ_JAHQCW010000014.1"/>
</dbReference>
<comment type="caution">
    <text evidence="15">The sequence shown here is derived from an EMBL/GenBank/DDBJ whole genome shotgun (WGS) entry which is preliminary data.</text>
</comment>
<dbReference type="AlphaFoldDB" id="A0A949JZ93"/>
<keyword evidence="5 12" id="KW-0812">Transmembrane</keyword>
<feature type="domain" description="Histidine kinase/HSP90-like ATPase" evidence="13">
    <location>
        <begin position="479"/>
        <end position="559"/>
    </location>
</feature>
<dbReference type="SUPFAM" id="SSF55874">
    <property type="entry name" value="ATPase domain of HSP90 chaperone/DNA topoisomerase II/histidine kinase"/>
    <property type="match status" value="1"/>
</dbReference>
<evidence type="ECO:0000256" key="9">
    <source>
        <dbReference type="ARBA" id="ARBA00022989"/>
    </source>
</evidence>
<dbReference type="InterPro" id="IPR036890">
    <property type="entry name" value="HATPase_C_sf"/>
</dbReference>
<dbReference type="PANTHER" id="PTHR34220">
    <property type="entry name" value="SENSOR HISTIDINE KINASE YPDA"/>
    <property type="match status" value="1"/>
</dbReference>
<keyword evidence="10" id="KW-0902">Two-component regulatory system</keyword>
<name>A0A949JZ93_9FIRM</name>
<dbReference type="Pfam" id="PF02518">
    <property type="entry name" value="HATPase_c"/>
    <property type="match status" value="1"/>
</dbReference>
<protein>
    <submittedName>
        <fullName evidence="15">Histidine kinase</fullName>
    </submittedName>
</protein>
<evidence type="ECO:0000313" key="16">
    <source>
        <dbReference type="Proteomes" id="UP000712157"/>
    </source>
</evidence>
<keyword evidence="16" id="KW-1185">Reference proteome</keyword>
<evidence type="ECO:0000256" key="12">
    <source>
        <dbReference type="SAM" id="Phobius"/>
    </source>
</evidence>
<dbReference type="GO" id="GO:0005524">
    <property type="term" value="F:ATP binding"/>
    <property type="evidence" value="ECO:0007669"/>
    <property type="project" value="UniProtKB-KW"/>
</dbReference>
<evidence type="ECO:0000256" key="10">
    <source>
        <dbReference type="ARBA" id="ARBA00023012"/>
    </source>
</evidence>